<dbReference type="Pfam" id="PF01344">
    <property type="entry name" value="Kelch_1"/>
    <property type="match status" value="2"/>
</dbReference>
<name>A0A2C9KEY8_BIOGL</name>
<reference evidence="2" key="1">
    <citation type="submission" date="2020-05" db="UniProtKB">
        <authorList>
            <consortium name="EnsemblMetazoa"/>
        </authorList>
    </citation>
    <scope>IDENTIFICATION</scope>
    <source>
        <strain evidence="2">BB02</strain>
    </source>
</reference>
<evidence type="ECO:0000313" key="2">
    <source>
        <dbReference type="EnsemblMetazoa" id="BGLB018519-PA"/>
    </source>
</evidence>
<evidence type="ECO:0000313" key="3">
    <source>
        <dbReference type="Proteomes" id="UP000076420"/>
    </source>
</evidence>
<dbReference type="SMART" id="SM00612">
    <property type="entry name" value="Kelch"/>
    <property type="match status" value="2"/>
</dbReference>
<dbReference type="InterPro" id="IPR006652">
    <property type="entry name" value="Kelch_1"/>
</dbReference>
<keyword evidence="1" id="KW-0880">Kelch repeat</keyword>
<dbReference type="Gene3D" id="2.120.10.80">
    <property type="entry name" value="Kelch-type beta propeller"/>
    <property type="match status" value="1"/>
</dbReference>
<dbReference type="VEuPathDB" id="VectorBase:BGLB018519"/>
<organism evidence="2 3">
    <name type="scientific">Biomphalaria glabrata</name>
    <name type="common">Bloodfluke planorb</name>
    <name type="synonym">Freshwater snail</name>
    <dbReference type="NCBI Taxonomy" id="6526"/>
    <lineage>
        <taxon>Eukaryota</taxon>
        <taxon>Metazoa</taxon>
        <taxon>Spiralia</taxon>
        <taxon>Lophotrochozoa</taxon>
        <taxon>Mollusca</taxon>
        <taxon>Gastropoda</taxon>
        <taxon>Heterobranchia</taxon>
        <taxon>Euthyneura</taxon>
        <taxon>Panpulmonata</taxon>
        <taxon>Hygrophila</taxon>
        <taxon>Lymnaeoidea</taxon>
        <taxon>Planorbidae</taxon>
        <taxon>Biomphalaria</taxon>
    </lineage>
</organism>
<proteinExistence type="predicted"/>
<sequence>MIYVCGGYDGTDHLSSVECYNTKTNYWTTVSNMQVPRCYVGACVFQGKLMVTAGYDGKTLLDTCEVYDPAQGTWKNMAKSMTISRCDAGVTVIRPV</sequence>
<dbReference type="PANTHER" id="PTHR45632:SF26">
    <property type="entry name" value="BTB DOMAIN-CONTAINING PROTEIN"/>
    <property type="match status" value="1"/>
</dbReference>
<dbReference type="Proteomes" id="UP000076420">
    <property type="component" value="Unassembled WGS sequence"/>
</dbReference>
<protein>
    <submittedName>
        <fullName evidence="2">Uncharacterized protein</fullName>
    </submittedName>
</protein>
<gene>
    <name evidence="2" type="primary">106063520</name>
</gene>
<dbReference type="AlphaFoldDB" id="A0A2C9KEY8"/>
<dbReference type="PANTHER" id="PTHR45632">
    <property type="entry name" value="LD33804P"/>
    <property type="match status" value="1"/>
</dbReference>
<dbReference type="STRING" id="6526.A0A2C9KEY8"/>
<dbReference type="VEuPathDB" id="VectorBase:BGLAX_033661"/>
<evidence type="ECO:0000256" key="1">
    <source>
        <dbReference type="ARBA" id="ARBA00022441"/>
    </source>
</evidence>
<dbReference type="InterPro" id="IPR015915">
    <property type="entry name" value="Kelch-typ_b-propeller"/>
</dbReference>
<dbReference type="KEGG" id="bgt:106063520"/>
<accession>A0A2C9KEY8</accession>
<dbReference type="SUPFAM" id="SSF117281">
    <property type="entry name" value="Kelch motif"/>
    <property type="match status" value="1"/>
</dbReference>
<dbReference type="EnsemblMetazoa" id="BGLB018519-RA">
    <property type="protein sequence ID" value="BGLB018519-PA"/>
    <property type="gene ID" value="BGLB018519"/>
</dbReference>